<dbReference type="AlphaFoldDB" id="A0A3G9G199"/>
<proteinExistence type="predicted"/>
<evidence type="ECO:0000313" key="2">
    <source>
        <dbReference type="Proteomes" id="UP000278756"/>
    </source>
</evidence>
<sequence length="132" mass="14744">MTPGYSGTPLAKKLGYKPEMRAAVVGAPDDYTRWLEPLPEGVVFGADDPELVHIFTTERAVLETALTHWRRALRPDGMVWVSWPKKASKVPTDITEDVIREVCLPLGFVDVKVCAVSDVWSGLKLVVRKELR</sequence>
<dbReference type="InterPro" id="IPR029063">
    <property type="entry name" value="SAM-dependent_MTases_sf"/>
</dbReference>
<evidence type="ECO:0000313" key="1">
    <source>
        <dbReference type="EMBL" id="BBF81102.1"/>
    </source>
</evidence>
<reference evidence="2" key="1">
    <citation type="journal article" date="2017" name="Biotechnol. Biofuels">
        <title>Evaluation of environmental bacterial communities as a factor affecting the growth of duckweed Lemna minor.</title>
        <authorList>
            <person name="Ishizawa H."/>
            <person name="Kuroda M."/>
            <person name="Morikawa M."/>
            <person name="Ike M."/>
        </authorList>
    </citation>
    <scope>NUCLEOTIDE SEQUENCE [LARGE SCALE GENOMIC DNA]</scope>
    <source>
        <strain evidence="2">M6</strain>
    </source>
</reference>
<dbReference type="OrthoDB" id="9800461at2"/>
<dbReference type="SUPFAM" id="SSF53335">
    <property type="entry name" value="S-adenosyl-L-methionine-dependent methyltransferases"/>
    <property type="match status" value="1"/>
</dbReference>
<organism evidence="1 2">
    <name type="scientific">Asticcacaulis excentricus</name>
    <dbReference type="NCBI Taxonomy" id="78587"/>
    <lineage>
        <taxon>Bacteria</taxon>
        <taxon>Pseudomonadati</taxon>
        <taxon>Pseudomonadota</taxon>
        <taxon>Alphaproteobacteria</taxon>
        <taxon>Caulobacterales</taxon>
        <taxon>Caulobacteraceae</taxon>
        <taxon>Asticcacaulis</taxon>
    </lineage>
</organism>
<dbReference type="EMBL" id="AP018827">
    <property type="protein sequence ID" value="BBF81102.1"/>
    <property type="molecule type" value="Genomic_DNA"/>
</dbReference>
<gene>
    <name evidence="1" type="ORF">EM6_1697</name>
</gene>
<dbReference type="RefSeq" id="WP_126421942.1">
    <property type="nucleotide sequence ID" value="NZ_AP018827.1"/>
</dbReference>
<accession>A0A3G9G199</accession>
<name>A0A3G9G199_9CAUL</name>
<evidence type="ECO:0008006" key="3">
    <source>
        <dbReference type="Google" id="ProtNLM"/>
    </source>
</evidence>
<dbReference type="Proteomes" id="UP000278756">
    <property type="component" value="Chromosome 1"/>
</dbReference>
<protein>
    <recommendedName>
        <fullName evidence="3">DUF3052 domain-containing protein</fullName>
    </recommendedName>
</protein>
<reference evidence="2" key="2">
    <citation type="journal article" date="2017" name="Plant Physiol. Biochem.">
        <title>Differential oxidative and antioxidative response of duckweed Lemna minor toward plant growth promoting/inhibiting bacteria.</title>
        <authorList>
            <person name="Ishizawa H."/>
            <person name="Kuroda M."/>
            <person name="Morikawa M."/>
            <person name="Ike M."/>
        </authorList>
    </citation>
    <scope>NUCLEOTIDE SEQUENCE [LARGE SCALE GENOMIC DNA]</scope>
    <source>
        <strain evidence="2">M6</strain>
    </source>
</reference>